<gene>
    <name evidence="2" type="ORF">M8C21_015770</name>
</gene>
<keyword evidence="1" id="KW-0812">Transmembrane</keyword>
<feature type="transmembrane region" description="Helical" evidence="1">
    <location>
        <begin position="84"/>
        <end position="103"/>
    </location>
</feature>
<evidence type="ECO:0000313" key="2">
    <source>
        <dbReference type="EMBL" id="KAI7747921.1"/>
    </source>
</evidence>
<keyword evidence="1" id="KW-1133">Transmembrane helix</keyword>
<keyword evidence="3" id="KW-1185">Reference proteome</keyword>
<dbReference type="AlphaFoldDB" id="A0AAD5CWQ8"/>
<evidence type="ECO:0000313" key="3">
    <source>
        <dbReference type="Proteomes" id="UP001206925"/>
    </source>
</evidence>
<evidence type="ECO:0000256" key="1">
    <source>
        <dbReference type="SAM" id="Phobius"/>
    </source>
</evidence>
<protein>
    <submittedName>
        <fullName evidence="2">Uncharacterized protein</fullName>
    </submittedName>
</protein>
<keyword evidence="1" id="KW-0472">Membrane</keyword>
<proteinExistence type="predicted"/>
<dbReference type="EMBL" id="JAMZMK010006636">
    <property type="protein sequence ID" value="KAI7747921.1"/>
    <property type="molecule type" value="Genomic_DNA"/>
</dbReference>
<accession>A0AAD5CWQ8</accession>
<sequence>MTLWCQRSRTCTKQTGTSMRRLREAGLRSMPWASGAVLPNPQRRDRDMKKGSFSLWFFIVLKYGIELQVCNCKIEIEKETCPPSILLCFHFLWGLYLCVSCVFTL</sequence>
<name>A0AAD5CWQ8_AMBAR</name>
<organism evidence="2 3">
    <name type="scientific">Ambrosia artemisiifolia</name>
    <name type="common">Common ragweed</name>
    <dbReference type="NCBI Taxonomy" id="4212"/>
    <lineage>
        <taxon>Eukaryota</taxon>
        <taxon>Viridiplantae</taxon>
        <taxon>Streptophyta</taxon>
        <taxon>Embryophyta</taxon>
        <taxon>Tracheophyta</taxon>
        <taxon>Spermatophyta</taxon>
        <taxon>Magnoliopsida</taxon>
        <taxon>eudicotyledons</taxon>
        <taxon>Gunneridae</taxon>
        <taxon>Pentapetalae</taxon>
        <taxon>asterids</taxon>
        <taxon>campanulids</taxon>
        <taxon>Asterales</taxon>
        <taxon>Asteraceae</taxon>
        <taxon>Asteroideae</taxon>
        <taxon>Heliantheae alliance</taxon>
        <taxon>Heliantheae</taxon>
        <taxon>Ambrosia</taxon>
    </lineage>
</organism>
<dbReference type="Proteomes" id="UP001206925">
    <property type="component" value="Unassembled WGS sequence"/>
</dbReference>
<comment type="caution">
    <text evidence="2">The sequence shown here is derived from an EMBL/GenBank/DDBJ whole genome shotgun (WGS) entry which is preliminary data.</text>
</comment>
<feature type="transmembrane region" description="Helical" evidence="1">
    <location>
        <begin position="53"/>
        <end position="69"/>
    </location>
</feature>
<reference evidence="2" key="1">
    <citation type="submission" date="2022-06" db="EMBL/GenBank/DDBJ databases">
        <title>Uncovering the hologenomic basis of an extraordinary plant invasion.</title>
        <authorList>
            <person name="Bieker V.C."/>
            <person name="Martin M.D."/>
            <person name="Gilbert T."/>
            <person name="Hodgins K."/>
            <person name="Battlay P."/>
            <person name="Petersen B."/>
            <person name="Wilson J."/>
        </authorList>
    </citation>
    <scope>NUCLEOTIDE SEQUENCE</scope>
    <source>
        <strain evidence="2">AA19_3_7</strain>
        <tissue evidence="2">Leaf</tissue>
    </source>
</reference>